<evidence type="ECO:0000313" key="2">
    <source>
        <dbReference type="EMBL" id="MDG4527350.1"/>
    </source>
</evidence>
<proteinExistence type="predicted"/>
<evidence type="ECO:0000259" key="1">
    <source>
        <dbReference type="Pfam" id="PF00293"/>
    </source>
</evidence>
<evidence type="ECO:0000313" key="3">
    <source>
        <dbReference type="Proteomes" id="UP001152875"/>
    </source>
</evidence>
<sequence length="105" mass="11690">MDQSVKDNVVKEVKEEAGLDVEALRVVAILDKHKNNPAKSAHRVIKVFILCRLLGGEFQPNSETVASGFFSLDDLPPLSLGKNTVEQLALCLEASRSEHWETRFD</sequence>
<dbReference type="InterPro" id="IPR015797">
    <property type="entry name" value="NUDIX_hydrolase-like_dom_sf"/>
</dbReference>
<name>A0A9X4MXB9_STRSU</name>
<dbReference type="Proteomes" id="UP001152875">
    <property type="component" value="Unassembled WGS sequence"/>
</dbReference>
<feature type="domain" description="Nudix hydrolase" evidence="1">
    <location>
        <begin position="3"/>
        <end position="80"/>
    </location>
</feature>
<dbReference type="InterPro" id="IPR000086">
    <property type="entry name" value="NUDIX_hydrolase_dom"/>
</dbReference>
<accession>A0A9X4MXB9</accession>
<organism evidence="2 3">
    <name type="scientific">Streptococcus suis</name>
    <dbReference type="NCBI Taxonomy" id="1307"/>
    <lineage>
        <taxon>Bacteria</taxon>
        <taxon>Bacillati</taxon>
        <taxon>Bacillota</taxon>
        <taxon>Bacilli</taxon>
        <taxon>Lactobacillales</taxon>
        <taxon>Streptococcaceae</taxon>
        <taxon>Streptococcus</taxon>
    </lineage>
</organism>
<dbReference type="SUPFAM" id="SSF55811">
    <property type="entry name" value="Nudix"/>
    <property type="match status" value="1"/>
</dbReference>
<dbReference type="Gene3D" id="3.90.79.10">
    <property type="entry name" value="Nucleoside Triphosphate Pyrophosphohydrolase"/>
    <property type="match status" value="1"/>
</dbReference>
<dbReference type="AlphaFoldDB" id="A0A9X4MXB9"/>
<dbReference type="Pfam" id="PF00293">
    <property type="entry name" value="NUDIX"/>
    <property type="match status" value="1"/>
</dbReference>
<reference evidence="2" key="1">
    <citation type="submission" date="2022-07" db="EMBL/GenBank/DDBJ databases">
        <title>Whole Genome Sequencing of Streptococcus suis.</title>
        <authorList>
            <person name="Dai X."/>
            <person name="Huang J."/>
            <person name="Wang L."/>
        </authorList>
    </citation>
    <scope>NUCLEOTIDE SEQUENCE</scope>
    <source>
        <strain evidence="2">XNB2</strain>
    </source>
</reference>
<dbReference type="EMBL" id="JANFMP010000023">
    <property type="protein sequence ID" value="MDG4527350.1"/>
    <property type="molecule type" value="Genomic_DNA"/>
</dbReference>
<protein>
    <submittedName>
        <fullName evidence="2">NUDIX domain-containing protein</fullName>
    </submittedName>
</protein>
<comment type="caution">
    <text evidence="2">The sequence shown here is derived from an EMBL/GenBank/DDBJ whole genome shotgun (WGS) entry which is preliminary data.</text>
</comment>
<gene>
    <name evidence="2" type="ORF">NOL13_08075</name>
</gene>